<dbReference type="InterPro" id="IPR013922">
    <property type="entry name" value="Cyclin_PHO80-like"/>
</dbReference>
<gene>
    <name evidence="2" type="ORF">BCR36DRAFT_360958</name>
</gene>
<reference evidence="2 3" key="1">
    <citation type="submission" date="2016-08" db="EMBL/GenBank/DDBJ databases">
        <title>Genomes of anaerobic fungi encode conserved fungal cellulosomes for biomass hydrolysis.</title>
        <authorList>
            <consortium name="DOE Joint Genome Institute"/>
            <person name="Haitjema C.H."/>
            <person name="Gilmore S.P."/>
            <person name="Henske J.K."/>
            <person name="Solomon K.V."/>
            <person name="De Groot R."/>
            <person name="Kuo A."/>
            <person name="Mondo S.J."/>
            <person name="Salamov A.A."/>
            <person name="Labutti K."/>
            <person name="Zhao Z."/>
            <person name="Chiniquy J."/>
            <person name="Barry K."/>
            <person name="Brewer H.M."/>
            <person name="Purvine S.O."/>
            <person name="Wright A.T."/>
            <person name="Boxma B."/>
            <person name="Van Alen T."/>
            <person name="Hackstein J.H."/>
            <person name="Baker S.E."/>
            <person name="Grigoriev I.V."/>
            <person name="O'Malley M.A."/>
        </authorList>
    </citation>
    <scope>NUCLEOTIDE SEQUENCE [LARGE SCALE GENOMIC DNA]</scope>
    <source>
        <strain evidence="3">finn</strain>
    </source>
</reference>
<feature type="compositionally biased region" description="Basic and acidic residues" evidence="1">
    <location>
        <begin position="342"/>
        <end position="351"/>
    </location>
</feature>
<dbReference type="EMBL" id="MCFH01000052">
    <property type="protein sequence ID" value="ORX43517.1"/>
    <property type="molecule type" value="Genomic_DNA"/>
</dbReference>
<dbReference type="InterPro" id="IPR036915">
    <property type="entry name" value="Cyclin-like_sf"/>
</dbReference>
<dbReference type="AlphaFoldDB" id="A0A1Y1UYR8"/>
<proteinExistence type="predicted"/>
<feature type="region of interest" description="Disordered" evidence="1">
    <location>
        <begin position="307"/>
        <end position="443"/>
    </location>
</feature>
<dbReference type="Proteomes" id="UP000193719">
    <property type="component" value="Unassembled WGS sequence"/>
</dbReference>
<dbReference type="GO" id="GO:0019901">
    <property type="term" value="F:protein kinase binding"/>
    <property type="evidence" value="ECO:0007669"/>
    <property type="project" value="InterPro"/>
</dbReference>
<evidence type="ECO:0000256" key="1">
    <source>
        <dbReference type="SAM" id="MobiDB-lite"/>
    </source>
</evidence>
<feature type="region of interest" description="Disordered" evidence="1">
    <location>
        <begin position="213"/>
        <end position="233"/>
    </location>
</feature>
<evidence type="ECO:0008006" key="4">
    <source>
        <dbReference type="Google" id="ProtNLM"/>
    </source>
</evidence>
<reference evidence="2 3" key="2">
    <citation type="submission" date="2016-08" db="EMBL/GenBank/DDBJ databases">
        <title>Pervasive Adenine N6-methylation of Active Genes in Fungi.</title>
        <authorList>
            <consortium name="DOE Joint Genome Institute"/>
            <person name="Mondo S.J."/>
            <person name="Dannebaum R.O."/>
            <person name="Kuo R.C."/>
            <person name="Labutti K."/>
            <person name="Haridas S."/>
            <person name="Kuo A."/>
            <person name="Salamov A."/>
            <person name="Ahrendt S.R."/>
            <person name="Lipzen A."/>
            <person name="Sullivan W."/>
            <person name="Andreopoulos W.B."/>
            <person name="Clum A."/>
            <person name="Lindquist E."/>
            <person name="Daum C."/>
            <person name="Ramamoorthy G.K."/>
            <person name="Gryganskyi A."/>
            <person name="Culley D."/>
            <person name="Magnuson J.K."/>
            <person name="James T.Y."/>
            <person name="O'Malley M.A."/>
            <person name="Stajich J.E."/>
            <person name="Spatafora J.W."/>
            <person name="Visel A."/>
            <person name="Grigoriev I.V."/>
        </authorList>
    </citation>
    <scope>NUCLEOTIDE SEQUENCE [LARGE SCALE GENOMIC DNA]</scope>
    <source>
        <strain evidence="3">finn</strain>
    </source>
</reference>
<name>A0A1Y1UYR8_9FUNG</name>
<feature type="compositionally biased region" description="Polar residues" evidence="1">
    <location>
        <begin position="396"/>
        <end position="406"/>
    </location>
</feature>
<accession>A0A1Y1UYR8</accession>
<dbReference type="Gene3D" id="1.10.472.10">
    <property type="entry name" value="Cyclin-like"/>
    <property type="match status" value="1"/>
</dbReference>
<feature type="compositionally biased region" description="Low complexity" evidence="1">
    <location>
        <begin position="374"/>
        <end position="390"/>
    </location>
</feature>
<sequence>MGLFSFFNQNNSTANQHGESNLTQTLQNNKDKIITYENLRCSNIPKELRNLFFDFFTKFIQESTSKTSSVSTHISLHNFVEILIHRYDLPFFIPIVSFIYINRLLKIPNVQKVLSEFTPNRLTAVAIIVASKYYLEDTIYIKNSKWISKVCMGLFKTGELNALESLFLRSLDYHINVSYAEWEDYLDQIDRGLQELRLKHNYSNDCEMENEKNTISTSIQATTTSKPSSSSAISNENHQLKNVKQLFNFIDCYILDNNQLKCYDPSLEPNFSVLYNVLETFSKSISSSPPPQQQQQPFVDNNEIEKMKQNSSSQDINVQTTTTSTHHEEEGEDVSSSNYNDKIMDEDKPVMEEDNTISGSRVEKQNYQYTGILTPPSSSSSTSSQSVTSTTRHHGSSNTTSRSDSCCNIDLMDDGSNEEKSTFNDRSYSVTSSSDMEGLTSSTTTTSQNIISYHNKSSFTPTQALPLSSLNPHYPSDIKNLQGNYSVTGRLTATHNNHYNGQRYHPFSKPKSRNATPEVKRNGLPLFSPIKMLDKPVTAVSPYVSSLLNKHSMTKNSYLSDSGGEAQYFVSPIPNSFSNGEGRRSNAIKSFRILDDDEREDVSQAPLKKKPDQISVEDIAAKFSIIKSKNTREHTKERLYKSNNRHSLPYSSRNRKHRQSLIRTSPSSPSSGTNTTITMTNHHAPIPTSTSTTSTTTDTNLINFGLGISKKSKLISKNSKLNIPKAKNQKLITSYLNTMMEPVVMETSTPTTTTTTSTPFLKRFPSITKWIHRFNIKKEKKAVS</sequence>
<evidence type="ECO:0000313" key="3">
    <source>
        <dbReference type="Proteomes" id="UP000193719"/>
    </source>
</evidence>
<feature type="compositionally biased region" description="Low complexity" evidence="1">
    <location>
        <begin position="214"/>
        <end position="233"/>
    </location>
</feature>
<feature type="region of interest" description="Disordered" evidence="1">
    <location>
        <begin position="633"/>
        <end position="697"/>
    </location>
</feature>
<feature type="compositionally biased region" description="Polar residues" evidence="1">
    <location>
        <begin position="424"/>
        <end position="435"/>
    </location>
</feature>
<feature type="compositionally biased region" description="Low complexity" evidence="1">
    <location>
        <begin position="688"/>
        <end position="697"/>
    </location>
</feature>
<keyword evidence="3" id="KW-1185">Reference proteome</keyword>
<dbReference type="CDD" id="cd20557">
    <property type="entry name" value="CYCLIN_ScPCL1-like"/>
    <property type="match status" value="1"/>
</dbReference>
<feature type="compositionally biased region" description="Polar residues" evidence="1">
    <location>
        <begin position="641"/>
        <end position="652"/>
    </location>
</feature>
<feature type="compositionally biased region" description="Low complexity" evidence="1">
    <location>
        <begin position="664"/>
        <end position="678"/>
    </location>
</feature>
<organism evidence="2 3">
    <name type="scientific">Piromyces finnis</name>
    <dbReference type="NCBI Taxonomy" id="1754191"/>
    <lineage>
        <taxon>Eukaryota</taxon>
        <taxon>Fungi</taxon>
        <taxon>Fungi incertae sedis</taxon>
        <taxon>Chytridiomycota</taxon>
        <taxon>Chytridiomycota incertae sedis</taxon>
        <taxon>Neocallimastigomycetes</taxon>
        <taxon>Neocallimastigales</taxon>
        <taxon>Neocallimastigaceae</taxon>
        <taxon>Piromyces</taxon>
    </lineage>
</organism>
<dbReference type="Pfam" id="PF08613">
    <property type="entry name" value="Cyclin"/>
    <property type="match status" value="1"/>
</dbReference>
<dbReference type="STRING" id="1754191.A0A1Y1UYR8"/>
<dbReference type="OrthoDB" id="2157841at2759"/>
<feature type="region of interest" description="Disordered" evidence="1">
    <location>
        <begin position="498"/>
        <end position="520"/>
    </location>
</feature>
<comment type="caution">
    <text evidence="2">The sequence shown here is derived from an EMBL/GenBank/DDBJ whole genome shotgun (WGS) entry which is preliminary data.</text>
</comment>
<feature type="compositionally biased region" description="Polar residues" evidence="1">
    <location>
        <begin position="309"/>
        <end position="319"/>
    </location>
</feature>
<evidence type="ECO:0000313" key="2">
    <source>
        <dbReference type="EMBL" id="ORX43517.1"/>
    </source>
</evidence>
<protein>
    <recommendedName>
        <fullName evidence="4">Cyclin N-terminal domain-containing protein</fullName>
    </recommendedName>
</protein>
<dbReference type="SUPFAM" id="SSF47954">
    <property type="entry name" value="Cyclin-like"/>
    <property type="match status" value="1"/>
</dbReference>